<organism evidence="3 4">
    <name type="scientific">Dendrobium chrysotoxum</name>
    <name type="common">Orchid</name>
    <dbReference type="NCBI Taxonomy" id="161865"/>
    <lineage>
        <taxon>Eukaryota</taxon>
        <taxon>Viridiplantae</taxon>
        <taxon>Streptophyta</taxon>
        <taxon>Embryophyta</taxon>
        <taxon>Tracheophyta</taxon>
        <taxon>Spermatophyta</taxon>
        <taxon>Magnoliopsida</taxon>
        <taxon>Liliopsida</taxon>
        <taxon>Asparagales</taxon>
        <taxon>Orchidaceae</taxon>
        <taxon>Epidendroideae</taxon>
        <taxon>Malaxideae</taxon>
        <taxon>Dendrobiinae</taxon>
        <taxon>Dendrobium</taxon>
    </lineage>
</organism>
<dbReference type="GO" id="GO:0046034">
    <property type="term" value="P:ATP metabolic process"/>
    <property type="evidence" value="ECO:0007669"/>
    <property type="project" value="InterPro"/>
</dbReference>
<dbReference type="GO" id="GO:1902600">
    <property type="term" value="P:proton transmembrane transport"/>
    <property type="evidence" value="ECO:0007669"/>
    <property type="project" value="InterPro"/>
</dbReference>
<proteinExistence type="inferred from homology"/>
<dbReference type="Proteomes" id="UP000775213">
    <property type="component" value="Unassembled WGS sequence"/>
</dbReference>
<comment type="caution">
    <text evidence="3">The sequence shown here is derived from an EMBL/GenBank/DDBJ whole genome shotgun (WGS) entry which is preliminary data.</text>
</comment>
<accession>A0AAV7H5Q7</accession>
<dbReference type="AlphaFoldDB" id="A0AAV7H5Q7"/>
<dbReference type="GO" id="GO:0005524">
    <property type="term" value="F:ATP binding"/>
    <property type="evidence" value="ECO:0007669"/>
    <property type="project" value="UniProtKB-KW"/>
</dbReference>
<dbReference type="InterPro" id="IPR036121">
    <property type="entry name" value="ATPase_F1/V1/A1_a/bsu_N_sf"/>
</dbReference>
<evidence type="ECO:0000256" key="1">
    <source>
        <dbReference type="ARBA" id="ARBA00008936"/>
    </source>
</evidence>
<evidence type="ECO:0000313" key="4">
    <source>
        <dbReference type="Proteomes" id="UP000775213"/>
    </source>
</evidence>
<evidence type="ECO:0000313" key="3">
    <source>
        <dbReference type="EMBL" id="KAH0462860.1"/>
    </source>
</evidence>
<dbReference type="InterPro" id="IPR023366">
    <property type="entry name" value="ATP_synth_asu-like_sf"/>
</dbReference>
<protein>
    <submittedName>
        <fullName evidence="3">Uncharacterized protein</fullName>
    </submittedName>
</protein>
<dbReference type="Gene3D" id="2.40.30.20">
    <property type="match status" value="1"/>
</dbReference>
<dbReference type="SUPFAM" id="SSF50615">
    <property type="entry name" value="N-terminal domain of alpha and beta subunits of F1 ATP synthase"/>
    <property type="match status" value="1"/>
</dbReference>
<sequence length="107" mass="11517">MWGKREPWDLHPMAGNASKKILESLQAAGEDWIKFKMVKIMNIGTVLQVGDDIARIHGLDEVMAVENASVVIDCTMIAGAIGNHFPPFGIPNLELTGIQLTAGAAGY</sequence>
<evidence type="ECO:0000256" key="2">
    <source>
        <dbReference type="ARBA" id="ARBA00022448"/>
    </source>
</evidence>
<name>A0AAV7H5Q7_DENCH</name>
<dbReference type="EMBL" id="JAGFBR010000009">
    <property type="protein sequence ID" value="KAH0462860.1"/>
    <property type="molecule type" value="Genomic_DNA"/>
</dbReference>
<reference evidence="3 4" key="1">
    <citation type="journal article" date="2021" name="Hortic Res">
        <title>Chromosome-scale assembly of the Dendrobium chrysotoxum genome enhances the understanding of orchid evolution.</title>
        <authorList>
            <person name="Zhang Y."/>
            <person name="Zhang G.Q."/>
            <person name="Zhang D."/>
            <person name="Liu X.D."/>
            <person name="Xu X.Y."/>
            <person name="Sun W.H."/>
            <person name="Yu X."/>
            <person name="Zhu X."/>
            <person name="Wang Z.W."/>
            <person name="Zhao X."/>
            <person name="Zhong W.Y."/>
            <person name="Chen H."/>
            <person name="Yin W.L."/>
            <person name="Huang T."/>
            <person name="Niu S.C."/>
            <person name="Liu Z.J."/>
        </authorList>
    </citation>
    <scope>NUCLEOTIDE SEQUENCE [LARGE SCALE GENOMIC DNA]</scope>
    <source>
        <strain evidence="3">Lindl</strain>
    </source>
</reference>
<comment type="similarity">
    <text evidence="1">Belongs to the ATPase alpha/beta chains family.</text>
</comment>
<keyword evidence="4" id="KW-1185">Reference proteome</keyword>
<gene>
    <name evidence="3" type="ORF">IEQ34_010435</name>
</gene>
<keyword evidence="2" id="KW-0813">Transport</keyword>